<sequence>MNNTIFLLDFRLKIGEGHKSKDCRKIMESKESNDSECKSKKTKGFNSLLASSCFYSQSGKFLWYVDSGATSHMTNDQRLLSKERTAEDSEVVLVNNERVHVKALATAI</sequence>
<gene>
    <name evidence="2" type="ORF">CCAP1982_LOCUS9448</name>
</gene>
<reference evidence="2" key="1">
    <citation type="submission" date="2020-11" db="EMBL/GenBank/DDBJ databases">
        <authorList>
            <person name="Whitehead M."/>
        </authorList>
    </citation>
    <scope>NUCLEOTIDE SEQUENCE</scope>
    <source>
        <strain evidence="2">EGII</strain>
    </source>
</reference>
<comment type="caution">
    <text evidence="2">The sequence shown here is derived from an EMBL/GenBank/DDBJ whole genome shotgun (WGS) entry which is preliminary data.</text>
</comment>
<keyword evidence="3" id="KW-1185">Reference proteome</keyword>
<evidence type="ECO:0000313" key="3">
    <source>
        <dbReference type="Proteomes" id="UP000606786"/>
    </source>
</evidence>
<protein>
    <submittedName>
        <fullName evidence="2">(Mediterranean fruit fly) hypothetical protein</fullName>
    </submittedName>
</protein>
<name>A0A811USQ6_CERCA</name>
<evidence type="ECO:0000313" key="2">
    <source>
        <dbReference type="EMBL" id="CAD7000975.1"/>
    </source>
</evidence>
<proteinExistence type="predicted"/>
<dbReference type="EMBL" id="CAJHJT010000023">
    <property type="protein sequence ID" value="CAD7000975.1"/>
    <property type="molecule type" value="Genomic_DNA"/>
</dbReference>
<dbReference type="Pfam" id="PF22936">
    <property type="entry name" value="Pol_BBD"/>
    <property type="match status" value="1"/>
</dbReference>
<evidence type="ECO:0000259" key="1">
    <source>
        <dbReference type="Pfam" id="PF22936"/>
    </source>
</evidence>
<accession>A0A811USQ6</accession>
<organism evidence="2 3">
    <name type="scientific">Ceratitis capitata</name>
    <name type="common">Mediterranean fruit fly</name>
    <name type="synonym">Tephritis capitata</name>
    <dbReference type="NCBI Taxonomy" id="7213"/>
    <lineage>
        <taxon>Eukaryota</taxon>
        <taxon>Metazoa</taxon>
        <taxon>Ecdysozoa</taxon>
        <taxon>Arthropoda</taxon>
        <taxon>Hexapoda</taxon>
        <taxon>Insecta</taxon>
        <taxon>Pterygota</taxon>
        <taxon>Neoptera</taxon>
        <taxon>Endopterygota</taxon>
        <taxon>Diptera</taxon>
        <taxon>Brachycera</taxon>
        <taxon>Muscomorpha</taxon>
        <taxon>Tephritoidea</taxon>
        <taxon>Tephritidae</taxon>
        <taxon>Ceratitis</taxon>
        <taxon>Ceratitis</taxon>
    </lineage>
</organism>
<dbReference type="Proteomes" id="UP000606786">
    <property type="component" value="Unassembled WGS sequence"/>
</dbReference>
<dbReference type="InterPro" id="IPR054722">
    <property type="entry name" value="PolX-like_BBD"/>
</dbReference>
<dbReference type="AlphaFoldDB" id="A0A811USQ6"/>
<feature type="domain" description="Retrovirus-related Pol polyprotein from transposon TNT 1-94-like beta-barrel" evidence="1">
    <location>
        <begin position="63"/>
        <end position="103"/>
    </location>
</feature>